<organism evidence="1 2">
    <name type="scientific">Streptomyces antimycoticus</name>
    <dbReference type="NCBI Taxonomy" id="68175"/>
    <lineage>
        <taxon>Bacteria</taxon>
        <taxon>Bacillati</taxon>
        <taxon>Actinomycetota</taxon>
        <taxon>Actinomycetes</taxon>
        <taxon>Kitasatosporales</taxon>
        <taxon>Streptomycetaceae</taxon>
        <taxon>Streptomyces</taxon>
        <taxon>Streptomyces violaceusniger group</taxon>
    </lineage>
</organism>
<dbReference type="EMBL" id="AP019620">
    <property type="protein sequence ID" value="BBJ41465.1"/>
    <property type="molecule type" value="Genomic_DNA"/>
</dbReference>
<name>A0A499UI43_9ACTN</name>
<accession>A0A499UI43</accession>
<dbReference type="AlphaFoldDB" id="A0A499UI43"/>
<protein>
    <submittedName>
        <fullName evidence="1">Uncharacterized protein</fullName>
    </submittedName>
</protein>
<evidence type="ECO:0000313" key="1">
    <source>
        <dbReference type="EMBL" id="BBJ41465.1"/>
    </source>
</evidence>
<dbReference type="Proteomes" id="UP000463951">
    <property type="component" value="Chromosome"/>
</dbReference>
<gene>
    <name evidence="1" type="ORF">SSPO_041830</name>
</gene>
<proteinExistence type="predicted"/>
<sequence>MSRRQIRDRLKVSNNDILNRLLEGEPPPEWTKRPNAKDDLRARAREMRLQGVTYDRIQLELGCSKSSISLWVRDLPKPDRPPRTREEASAIAKRGWEATLRQREIERQRTKLAAAREVGELTDRELFLVGVGLYWSEGAKSKPHNPTERATFINSDPDMIQLYLAWLSLLGVEPERLRYRVMIHESAQVADAERYWAEAIGADVTALERTTLKKHNPKTVRKNVGEGYRGCLVVRVLKSADLYRRIEGWWYGIVVGARSTI</sequence>
<reference evidence="1 2" key="1">
    <citation type="journal article" date="2020" name="Int. J. Syst. Evol. Microbiol.">
        <title>Reclassification of Streptomyces castelarensis and Streptomyces sporoclivatus as later heterotypic synonyms of Streptomyces antimycoticus.</title>
        <authorList>
            <person name="Komaki H."/>
            <person name="Tamura T."/>
        </authorList>
    </citation>
    <scope>NUCLEOTIDE SEQUENCE [LARGE SCALE GENOMIC DNA]</scope>
    <source>
        <strain evidence="1 2">NBRC 100767</strain>
    </source>
</reference>
<evidence type="ECO:0000313" key="2">
    <source>
        <dbReference type="Proteomes" id="UP000463951"/>
    </source>
</evidence>